<reference evidence="2 3" key="1">
    <citation type="journal article" date="2014" name="PLoS Genet.">
        <title>Phylogenetically driven sequencing of extremely halophilic archaea reveals strategies for static and dynamic osmo-response.</title>
        <authorList>
            <person name="Becker E.A."/>
            <person name="Seitzer P.M."/>
            <person name="Tritt A."/>
            <person name="Larsen D."/>
            <person name="Krusor M."/>
            <person name="Yao A.I."/>
            <person name="Wu D."/>
            <person name="Madern D."/>
            <person name="Eisen J.A."/>
            <person name="Darling A.E."/>
            <person name="Facciotti M.T."/>
        </authorList>
    </citation>
    <scope>NUCLEOTIDE SEQUENCE [LARGE SCALE GENOMIC DNA]</scope>
    <source>
        <strain evidence="2 3">JCM 14848</strain>
    </source>
</reference>
<keyword evidence="3" id="KW-1185">Reference proteome</keyword>
<proteinExistence type="predicted"/>
<gene>
    <name evidence="2" type="ORF">C474_05785</name>
</gene>
<feature type="domain" description="Pyrrolo-quinoline quinone repeat" evidence="1">
    <location>
        <begin position="75"/>
        <end position="213"/>
    </location>
</feature>
<dbReference type="PROSITE" id="PS51318">
    <property type="entry name" value="TAT"/>
    <property type="match status" value="1"/>
</dbReference>
<dbReference type="InterPro" id="IPR018391">
    <property type="entry name" value="PQQ_b-propeller_rpt"/>
</dbReference>
<dbReference type="PANTHER" id="PTHR34512">
    <property type="entry name" value="CELL SURFACE PROTEIN"/>
    <property type="match status" value="1"/>
</dbReference>
<evidence type="ECO:0000259" key="1">
    <source>
        <dbReference type="Pfam" id="PF13360"/>
    </source>
</evidence>
<dbReference type="Proteomes" id="UP000011513">
    <property type="component" value="Unassembled WGS sequence"/>
</dbReference>
<accession>M0DDQ5</accession>
<dbReference type="InterPro" id="IPR002372">
    <property type="entry name" value="PQQ_rpt_dom"/>
</dbReference>
<dbReference type="PROSITE" id="PS51257">
    <property type="entry name" value="PROKAR_LIPOPROTEIN"/>
    <property type="match status" value="1"/>
</dbReference>
<dbReference type="Gene3D" id="2.40.128.630">
    <property type="match status" value="1"/>
</dbReference>
<dbReference type="RefSeq" id="WP_008384829.1">
    <property type="nucleotide sequence ID" value="NZ_AOIV01000009.1"/>
</dbReference>
<dbReference type="Gene3D" id="2.130.10.10">
    <property type="entry name" value="YVTN repeat-like/Quinoprotein amine dehydrogenase"/>
    <property type="match status" value="1"/>
</dbReference>
<sequence>MPSTTSRRRFLAAVGATVTASLAGCFDSAAELDGDLGDGAPVPDDATTDWPYPGFDPQGTAYNPNPVGPAERPEVRWSVEGEWPSGRIAVVGDTAYVPTADALLALDTASGEERWRVGEREDTDENYGSPRFTSPAVIDGTVYAGTSDRRGLLALDADSGEERWRWNPGGPDADVRAPPVPTYEAEEIAVGNDEGLVALLDPATGEERWRFEVFGAVSRLAHAFTTLVVGTTGGEVYSLYDGRGLWRRKVGGAVESLVADESGDAFTGTFGGGVYRLAGGLHAGRTRWRAADAASIQLAFADGIVVGGDAARATGLRDRTGDRRWEVDGSFGAPPAASGSVGYLAGDDVVAVNLDGGFGLGDARFGATRWRFPVDGYVDSGVTVADDAVFFATKGGKSESGEGAESRIYALE</sequence>
<name>M0DDQ5_HALPD</name>
<dbReference type="InterPro" id="IPR015943">
    <property type="entry name" value="WD40/YVTN_repeat-like_dom_sf"/>
</dbReference>
<dbReference type="SUPFAM" id="SSF50998">
    <property type="entry name" value="Quinoprotein alcohol dehydrogenase-like"/>
    <property type="match status" value="2"/>
</dbReference>
<dbReference type="EMBL" id="AOIV01000009">
    <property type="protein sequence ID" value="ELZ32933.1"/>
    <property type="molecule type" value="Genomic_DNA"/>
</dbReference>
<comment type="caution">
    <text evidence="2">The sequence shown here is derived from an EMBL/GenBank/DDBJ whole genome shotgun (WGS) entry which is preliminary data.</text>
</comment>
<dbReference type="OrthoDB" id="136681at2157"/>
<dbReference type="InterPro" id="IPR011047">
    <property type="entry name" value="Quinoprotein_ADH-like_sf"/>
</dbReference>
<dbReference type="SMART" id="SM00564">
    <property type="entry name" value="PQQ"/>
    <property type="match status" value="4"/>
</dbReference>
<dbReference type="Pfam" id="PF13360">
    <property type="entry name" value="PQQ_2"/>
    <property type="match status" value="1"/>
</dbReference>
<dbReference type="InParanoid" id="M0DDQ5"/>
<dbReference type="eggNOG" id="arCOG02482">
    <property type="taxonomic scope" value="Archaea"/>
</dbReference>
<evidence type="ECO:0000313" key="2">
    <source>
        <dbReference type="EMBL" id="ELZ32933.1"/>
    </source>
</evidence>
<dbReference type="AlphaFoldDB" id="M0DDQ5"/>
<dbReference type="InterPro" id="IPR006311">
    <property type="entry name" value="TAT_signal"/>
</dbReference>
<organism evidence="2 3">
    <name type="scientific">Halogeometricum pallidum JCM 14848</name>
    <dbReference type="NCBI Taxonomy" id="1227487"/>
    <lineage>
        <taxon>Archaea</taxon>
        <taxon>Methanobacteriati</taxon>
        <taxon>Methanobacteriota</taxon>
        <taxon>Stenosarchaea group</taxon>
        <taxon>Halobacteria</taxon>
        <taxon>Halobacteriales</taxon>
        <taxon>Haloferacaceae</taxon>
        <taxon>Halogeometricum</taxon>
    </lineage>
</organism>
<protein>
    <submittedName>
        <fullName evidence="2">PQQ repeat-containing protein</fullName>
    </submittedName>
</protein>
<dbReference type="PANTHER" id="PTHR34512:SF30">
    <property type="entry name" value="OUTER MEMBRANE PROTEIN ASSEMBLY FACTOR BAMB"/>
    <property type="match status" value="1"/>
</dbReference>
<evidence type="ECO:0000313" key="3">
    <source>
        <dbReference type="Proteomes" id="UP000011513"/>
    </source>
</evidence>